<dbReference type="HOGENOM" id="CLU_006410_1_1_1"/>
<dbReference type="PANTHER" id="PTHR38248:SF2">
    <property type="entry name" value="FUNK1 11"/>
    <property type="match status" value="1"/>
</dbReference>
<dbReference type="OMA" id="LERHSHY"/>
<dbReference type="InterPro" id="IPR000719">
    <property type="entry name" value="Prot_kinase_dom"/>
</dbReference>
<dbReference type="STRING" id="670483.S7R8K9"/>
<evidence type="ECO:0000313" key="3">
    <source>
        <dbReference type="Proteomes" id="UP000030669"/>
    </source>
</evidence>
<keyword evidence="3" id="KW-1185">Reference proteome</keyword>
<dbReference type="PROSITE" id="PS50011">
    <property type="entry name" value="PROTEIN_KINASE_DOM"/>
    <property type="match status" value="1"/>
</dbReference>
<feature type="non-terminal residue" evidence="2">
    <location>
        <position position="225"/>
    </location>
</feature>
<dbReference type="eggNOG" id="ENOG502SIZI">
    <property type="taxonomic scope" value="Eukaryota"/>
</dbReference>
<evidence type="ECO:0000313" key="2">
    <source>
        <dbReference type="EMBL" id="EPQ50655.1"/>
    </source>
</evidence>
<dbReference type="Gene3D" id="1.10.510.10">
    <property type="entry name" value="Transferase(Phosphotransferase) domain 1"/>
    <property type="match status" value="1"/>
</dbReference>
<dbReference type="GeneID" id="19307749"/>
<dbReference type="PANTHER" id="PTHR38248">
    <property type="entry name" value="FUNK1 6"/>
    <property type="match status" value="1"/>
</dbReference>
<dbReference type="Proteomes" id="UP000030669">
    <property type="component" value="Unassembled WGS sequence"/>
</dbReference>
<evidence type="ECO:0000259" key="1">
    <source>
        <dbReference type="PROSITE" id="PS50011"/>
    </source>
</evidence>
<proteinExistence type="predicted"/>
<dbReference type="OrthoDB" id="2747778at2759"/>
<dbReference type="KEGG" id="gtr:GLOTRDRAFT_66782"/>
<gene>
    <name evidence="2" type="ORF">GLOTRDRAFT_66782</name>
</gene>
<dbReference type="PROSITE" id="PS00109">
    <property type="entry name" value="PROTEIN_KINASE_TYR"/>
    <property type="match status" value="1"/>
</dbReference>
<dbReference type="InterPro" id="IPR011009">
    <property type="entry name" value="Kinase-like_dom_sf"/>
</dbReference>
<feature type="domain" description="Protein kinase" evidence="1">
    <location>
        <begin position="1"/>
        <end position="225"/>
    </location>
</feature>
<sequence>MGKPHTPTSGLTGRATRGYIAWDVSGRRFVFLKDCWRVDSPNLLKEGDVLRRLNKASVHFVPTLVCDGDVAGQTTSSPDHWCDRDGAFNAMKRHVHYRLVVKEIGQKLEEFTDSRELVEVIYECICAHAEAFDEARILHRDVSAGNILILRTRNADGEIETSGLLNDWDLSKSIDIQGARQVDRTGTWQFMSGLLLDDPSKTHELQDDVESFLHVLIFEAVRYLP</sequence>
<dbReference type="InterPro" id="IPR040976">
    <property type="entry name" value="Pkinase_fungal"/>
</dbReference>
<dbReference type="GO" id="GO:0005524">
    <property type="term" value="F:ATP binding"/>
    <property type="evidence" value="ECO:0007669"/>
    <property type="project" value="InterPro"/>
</dbReference>
<dbReference type="EMBL" id="KB469314">
    <property type="protein sequence ID" value="EPQ50655.1"/>
    <property type="molecule type" value="Genomic_DNA"/>
</dbReference>
<dbReference type="GO" id="GO:0004672">
    <property type="term" value="F:protein kinase activity"/>
    <property type="evidence" value="ECO:0007669"/>
    <property type="project" value="InterPro"/>
</dbReference>
<reference evidence="2 3" key="1">
    <citation type="journal article" date="2012" name="Science">
        <title>The Paleozoic origin of enzymatic lignin decomposition reconstructed from 31 fungal genomes.</title>
        <authorList>
            <person name="Floudas D."/>
            <person name="Binder M."/>
            <person name="Riley R."/>
            <person name="Barry K."/>
            <person name="Blanchette R.A."/>
            <person name="Henrissat B."/>
            <person name="Martinez A.T."/>
            <person name="Otillar R."/>
            <person name="Spatafora J.W."/>
            <person name="Yadav J.S."/>
            <person name="Aerts A."/>
            <person name="Benoit I."/>
            <person name="Boyd A."/>
            <person name="Carlson A."/>
            <person name="Copeland A."/>
            <person name="Coutinho P.M."/>
            <person name="de Vries R.P."/>
            <person name="Ferreira P."/>
            <person name="Findley K."/>
            <person name="Foster B."/>
            <person name="Gaskell J."/>
            <person name="Glotzer D."/>
            <person name="Gorecki P."/>
            <person name="Heitman J."/>
            <person name="Hesse C."/>
            <person name="Hori C."/>
            <person name="Igarashi K."/>
            <person name="Jurgens J.A."/>
            <person name="Kallen N."/>
            <person name="Kersten P."/>
            <person name="Kohler A."/>
            <person name="Kuees U."/>
            <person name="Kumar T.K.A."/>
            <person name="Kuo A."/>
            <person name="LaButti K."/>
            <person name="Larrondo L.F."/>
            <person name="Lindquist E."/>
            <person name="Ling A."/>
            <person name="Lombard V."/>
            <person name="Lucas S."/>
            <person name="Lundell T."/>
            <person name="Martin R."/>
            <person name="McLaughlin D.J."/>
            <person name="Morgenstern I."/>
            <person name="Morin E."/>
            <person name="Murat C."/>
            <person name="Nagy L.G."/>
            <person name="Nolan M."/>
            <person name="Ohm R.A."/>
            <person name="Patyshakuliyeva A."/>
            <person name="Rokas A."/>
            <person name="Ruiz-Duenas F.J."/>
            <person name="Sabat G."/>
            <person name="Salamov A."/>
            <person name="Samejima M."/>
            <person name="Schmutz J."/>
            <person name="Slot J.C."/>
            <person name="St John F."/>
            <person name="Stenlid J."/>
            <person name="Sun H."/>
            <person name="Sun S."/>
            <person name="Syed K."/>
            <person name="Tsang A."/>
            <person name="Wiebenga A."/>
            <person name="Young D."/>
            <person name="Pisabarro A."/>
            <person name="Eastwood D.C."/>
            <person name="Martin F."/>
            <person name="Cullen D."/>
            <person name="Grigoriev I.V."/>
            <person name="Hibbett D.S."/>
        </authorList>
    </citation>
    <scope>NUCLEOTIDE SEQUENCE [LARGE SCALE GENOMIC DNA]</scope>
    <source>
        <strain evidence="2 3">ATCC 11539</strain>
    </source>
</reference>
<dbReference type="RefSeq" id="XP_007870921.1">
    <property type="nucleotide sequence ID" value="XM_007872730.1"/>
</dbReference>
<accession>S7R8K9</accession>
<dbReference type="Pfam" id="PF17667">
    <property type="entry name" value="Pkinase_fungal"/>
    <property type="match status" value="1"/>
</dbReference>
<protein>
    <recommendedName>
        <fullName evidence="1">Protein kinase domain-containing protein</fullName>
    </recommendedName>
</protein>
<dbReference type="AlphaFoldDB" id="S7R8K9"/>
<dbReference type="SUPFAM" id="SSF56112">
    <property type="entry name" value="Protein kinase-like (PK-like)"/>
    <property type="match status" value="1"/>
</dbReference>
<organism evidence="2 3">
    <name type="scientific">Gloeophyllum trabeum (strain ATCC 11539 / FP-39264 / Madison 617)</name>
    <name type="common">Brown rot fungus</name>
    <dbReference type="NCBI Taxonomy" id="670483"/>
    <lineage>
        <taxon>Eukaryota</taxon>
        <taxon>Fungi</taxon>
        <taxon>Dikarya</taxon>
        <taxon>Basidiomycota</taxon>
        <taxon>Agaricomycotina</taxon>
        <taxon>Agaricomycetes</taxon>
        <taxon>Gloeophyllales</taxon>
        <taxon>Gloeophyllaceae</taxon>
        <taxon>Gloeophyllum</taxon>
    </lineage>
</organism>
<name>S7R8K9_GLOTA</name>
<dbReference type="InterPro" id="IPR008266">
    <property type="entry name" value="Tyr_kinase_AS"/>
</dbReference>